<proteinExistence type="predicted"/>
<feature type="compositionally biased region" description="Basic and acidic residues" evidence="1">
    <location>
        <begin position="349"/>
        <end position="361"/>
    </location>
</feature>
<reference evidence="3 5" key="1">
    <citation type="journal article" date="2012" name="Nature">
        <title>Algal genomes reveal evolutionary mosaicism and the fate of nucleomorphs.</title>
        <authorList>
            <consortium name="DOE Joint Genome Institute"/>
            <person name="Curtis B.A."/>
            <person name="Tanifuji G."/>
            <person name="Burki F."/>
            <person name="Gruber A."/>
            <person name="Irimia M."/>
            <person name="Maruyama S."/>
            <person name="Arias M.C."/>
            <person name="Ball S.G."/>
            <person name="Gile G.H."/>
            <person name="Hirakawa Y."/>
            <person name="Hopkins J.F."/>
            <person name="Kuo A."/>
            <person name="Rensing S.A."/>
            <person name="Schmutz J."/>
            <person name="Symeonidi A."/>
            <person name="Elias M."/>
            <person name="Eveleigh R.J."/>
            <person name="Herman E.K."/>
            <person name="Klute M.J."/>
            <person name="Nakayama T."/>
            <person name="Obornik M."/>
            <person name="Reyes-Prieto A."/>
            <person name="Armbrust E.V."/>
            <person name="Aves S.J."/>
            <person name="Beiko R.G."/>
            <person name="Coutinho P."/>
            <person name="Dacks J.B."/>
            <person name="Durnford D.G."/>
            <person name="Fast N.M."/>
            <person name="Green B.R."/>
            <person name="Grisdale C.J."/>
            <person name="Hempel F."/>
            <person name="Henrissat B."/>
            <person name="Hoppner M.P."/>
            <person name="Ishida K."/>
            <person name="Kim E."/>
            <person name="Koreny L."/>
            <person name="Kroth P.G."/>
            <person name="Liu Y."/>
            <person name="Malik S.B."/>
            <person name="Maier U.G."/>
            <person name="McRose D."/>
            <person name="Mock T."/>
            <person name="Neilson J.A."/>
            <person name="Onodera N.T."/>
            <person name="Poole A.M."/>
            <person name="Pritham E.J."/>
            <person name="Richards T.A."/>
            <person name="Rocap G."/>
            <person name="Roy S.W."/>
            <person name="Sarai C."/>
            <person name="Schaack S."/>
            <person name="Shirato S."/>
            <person name="Slamovits C.H."/>
            <person name="Spencer D.F."/>
            <person name="Suzuki S."/>
            <person name="Worden A.Z."/>
            <person name="Zauner S."/>
            <person name="Barry K."/>
            <person name="Bell C."/>
            <person name="Bharti A.K."/>
            <person name="Crow J.A."/>
            <person name="Grimwood J."/>
            <person name="Kramer R."/>
            <person name="Lindquist E."/>
            <person name="Lucas S."/>
            <person name="Salamov A."/>
            <person name="McFadden G.I."/>
            <person name="Lane C.E."/>
            <person name="Keeling P.J."/>
            <person name="Gray M.W."/>
            <person name="Grigoriev I.V."/>
            <person name="Archibald J.M."/>
        </authorList>
    </citation>
    <scope>NUCLEOTIDE SEQUENCE</scope>
    <source>
        <strain evidence="3 5">CCMP2712</strain>
    </source>
</reference>
<evidence type="ECO:0000313" key="3">
    <source>
        <dbReference type="EMBL" id="EKX51606.1"/>
    </source>
</evidence>
<feature type="region of interest" description="Disordered" evidence="1">
    <location>
        <begin position="349"/>
        <end position="368"/>
    </location>
</feature>
<gene>
    <name evidence="3" type="ORF">GUITHDRAFT_102867</name>
</gene>
<accession>L1JSQ9</accession>
<dbReference type="HOGENOM" id="CLU_617443_0_0_1"/>
<reference evidence="4" key="3">
    <citation type="submission" date="2016-03" db="UniProtKB">
        <authorList>
            <consortium name="EnsemblProtists"/>
        </authorList>
    </citation>
    <scope>IDENTIFICATION</scope>
</reference>
<evidence type="ECO:0000256" key="1">
    <source>
        <dbReference type="SAM" id="MobiDB-lite"/>
    </source>
</evidence>
<dbReference type="GeneID" id="17308290"/>
<feature type="compositionally biased region" description="Basic and acidic residues" evidence="1">
    <location>
        <begin position="246"/>
        <end position="259"/>
    </location>
</feature>
<reference evidence="5" key="2">
    <citation type="submission" date="2012-11" db="EMBL/GenBank/DDBJ databases">
        <authorList>
            <person name="Kuo A."/>
            <person name="Curtis B.A."/>
            <person name="Tanifuji G."/>
            <person name="Burki F."/>
            <person name="Gruber A."/>
            <person name="Irimia M."/>
            <person name="Maruyama S."/>
            <person name="Arias M.C."/>
            <person name="Ball S.G."/>
            <person name="Gile G.H."/>
            <person name="Hirakawa Y."/>
            <person name="Hopkins J.F."/>
            <person name="Rensing S.A."/>
            <person name="Schmutz J."/>
            <person name="Symeonidi A."/>
            <person name="Elias M."/>
            <person name="Eveleigh R.J."/>
            <person name="Herman E.K."/>
            <person name="Klute M.J."/>
            <person name="Nakayama T."/>
            <person name="Obornik M."/>
            <person name="Reyes-Prieto A."/>
            <person name="Armbrust E.V."/>
            <person name="Aves S.J."/>
            <person name="Beiko R.G."/>
            <person name="Coutinho P."/>
            <person name="Dacks J.B."/>
            <person name="Durnford D.G."/>
            <person name="Fast N.M."/>
            <person name="Green B.R."/>
            <person name="Grisdale C."/>
            <person name="Hempe F."/>
            <person name="Henrissat B."/>
            <person name="Hoppner M.P."/>
            <person name="Ishida K.-I."/>
            <person name="Kim E."/>
            <person name="Koreny L."/>
            <person name="Kroth P.G."/>
            <person name="Liu Y."/>
            <person name="Malik S.-B."/>
            <person name="Maier U.G."/>
            <person name="McRose D."/>
            <person name="Mock T."/>
            <person name="Neilson J.A."/>
            <person name="Onodera N.T."/>
            <person name="Poole A.M."/>
            <person name="Pritham E.J."/>
            <person name="Richards T.A."/>
            <person name="Rocap G."/>
            <person name="Roy S.W."/>
            <person name="Sarai C."/>
            <person name="Schaack S."/>
            <person name="Shirato S."/>
            <person name="Slamovits C.H."/>
            <person name="Spencer D.F."/>
            <person name="Suzuki S."/>
            <person name="Worden A.Z."/>
            <person name="Zauner S."/>
            <person name="Barry K."/>
            <person name="Bell C."/>
            <person name="Bharti A.K."/>
            <person name="Crow J.A."/>
            <person name="Grimwood J."/>
            <person name="Kramer R."/>
            <person name="Lindquist E."/>
            <person name="Lucas S."/>
            <person name="Salamov A."/>
            <person name="McFadden G.I."/>
            <person name="Lane C.E."/>
            <person name="Keeling P.J."/>
            <person name="Gray M.W."/>
            <person name="Grigoriev I.V."/>
            <person name="Archibald J.M."/>
        </authorList>
    </citation>
    <scope>NUCLEOTIDE SEQUENCE</scope>
    <source>
        <strain evidence="5">CCMP2712</strain>
    </source>
</reference>
<feature type="compositionally biased region" description="Basic and acidic residues" evidence="1">
    <location>
        <begin position="284"/>
        <end position="303"/>
    </location>
</feature>
<name>L1JSQ9_GUITC</name>
<feature type="region of interest" description="Disordered" evidence="1">
    <location>
        <begin position="284"/>
        <end position="329"/>
    </location>
</feature>
<keyword evidence="5" id="KW-1185">Reference proteome</keyword>
<evidence type="ECO:0000313" key="4">
    <source>
        <dbReference type="EnsemblProtists" id="EKX51606"/>
    </source>
</evidence>
<feature type="chain" id="PRO_5008771728" evidence="2">
    <location>
        <begin position="26"/>
        <end position="444"/>
    </location>
</feature>
<feature type="compositionally biased region" description="Basic residues" evidence="1">
    <location>
        <begin position="310"/>
        <end position="322"/>
    </location>
</feature>
<sequence>MLNSRAGAAIAACGVAMLLLVGLRAGEDQPTALVADRASLRDLVRRGNDAQDMLDHSVIAYPKGKYVDTSLWRDVQLGCAQQPVATTIISSPCAPTGEGEVETYSPETTTTTTSTAGFLDPWSLRQARLEATAKEVRHVDVETHLQRDLERQMNKIHLLKLALKSKIKTLQKSVHQAPKDDDDDPLWKGVDLHLTQADLTPPTDEQRQASPGHVQVTAMILSDPKAELKELKKLDYLRGSSRRFKGREDDGKEIDRTEQEEISTLTPPSSSLFWEWEPSLHYHDLGPDGKPVKTRTRVVERRSSKPAPTRGRRPQPIARKRKEQPTVTHRVKSNACFFCRDAEKYLKDSARPDSRGSKDADPSSELPFFSSDWKDAQEGADFVKSFPNTKDLRVLDWLGAEADEESPYDGTKDSMSATGAISSIPSGYFDFPKASGYYTHYGGW</sequence>
<dbReference type="RefSeq" id="XP_005838586.1">
    <property type="nucleotide sequence ID" value="XM_005838529.1"/>
</dbReference>
<evidence type="ECO:0000313" key="5">
    <source>
        <dbReference type="Proteomes" id="UP000011087"/>
    </source>
</evidence>
<protein>
    <submittedName>
        <fullName evidence="3 4">Uncharacterized protein</fullName>
    </submittedName>
</protein>
<organism evidence="3">
    <name type="scientific">Guillardia theta (strain CCMP2712)</name>
    <name type="common">Cryptophyte</name>
    <dbReference type="NCBI Taxonomy" id="905079"/>
    <lineage>
        <taxon>Eukaryota</taxon>
        <taxon>Cryptophyceae</taxon>
        <taxon>Pyrenomonadales</taxon>
        <taxon>Geminigeraceae</taxon>
        <taxon>Guillardia</taxon>
    </lineage>
</organism>
<evidence type="ECO:0000256" key="2">
    <source>
        <dbReference type="SAM" id="SignalP"/>
    </source>
</evidence>
<dbReference type="EMBL" id="JH992975">
    <property type="protein sequence ID" value="EKX51606.1"/>
    <property type="molecule type" value="Genomic_DNA"/>
</dbReference>
<dbReference type="KEGG" id="gtt:GUITHDRAFT_102867"/>
<dbReference type="AlphaFoldDB" id="L1JSQ9"/>
<feature type="signal peptide" evidence="2">
    <location>
        <begin position="1"/>
        <end position="25"/>
    </location>
</feature>
<dbReference type="OrthoDB" id="10633543at2759"/>
<dbReference type="Proteomes" id="UP000011087">
    <property type="component" value="Unassembled WGS sequence"/>
</dbReference>
<feature type="region of interest" description="Disordered" evidence="1">
    <location>
        <begin position="243"/>
        <end position="269"/>
    </location>
</feature>
<keyword evidence="2" id="KW-0732">Signal</keyword>
<dbReference type="EnsemblProtists" id="EKX51606">
    <property type="protein sequence ID" value="EKX51606"/>
    <property type="gene ID" value="GUITHDRAFT_102867"/>
</dbReference>
<dbReference type="PaxDb" id="55529-EKX51606"/>